<dbReference type="SUPFAM" id="SSF46626">
    <property type="entry name" value="Cytochrome c"/>
    <property type="match status" value="1"/>
</dbReference>
<dbReference type="InterPro" id="IPR036257">
    <property type="entry name" value="Cyt_c_oxidase_su2_TM_sf"/>
</dbReference>
<feature type="region of interest" description="Disordered" evidence="16">
    <location>
        <begin position="1"/>
        <end position="26"/>
    </location>
</feature>
<keyword evidence="13" id="KW-0186">Copper</keyword>
<evidence type="ECO:0000313" key="21">
    <source>
        <dbReference type="EMBL" id="CAB4791157.1"/>
    </source>
</evidence>
<dbReference type="InterPro" id="IPR045187">
    <property type="entry name" value="CcO_II"/>
</dbReference>
<keyword evidence="5" id="KW-0349">Heme</keyword>
<evidence type="ECO:0000256" key="17">
    <source>
        <dbReference type="SAM" id="Phobius"/>
    </source>
</evidence>
<comment type="subcellular location">
    <subcellularLocation>
        <location evidence="1">Membrane</location>
        <topology evidence="1">Multi-pass membrane protein</topology>
    </subcellularLocation>
</comment>
<dbReference type="GO" id="GO:0016491">
    <property type="term" value="F:oxidoreductase activity"/>
    <property type="evidence" value="ECO:0007669"/>
    <property type="project" value="InterPro"/>
</dbReference>
<dbReference type="PROSITE" id="PS51007">
    <property type="entry name" value="CYTC"/>
    <property type="match status" value="1"/>
</dbReference>
<evidence type="ECO:0000256" key="15">
    <source>
        <dbReference type="ARBA" id="ARBA00031389"/>
    </source>
</evidence>
<dbReference type="GO" id="GO:0042773">
    <property type="term" value="P:ATP synthesis coupled electron transport"/>
    <property type="evidence" value="ECO:0007669"/>
    <property type="project" value="TreeGrafter"/>
</dbReference>
<reference evidence="21" key="1">
    <citation type="submission" date="2020-05" db="EMBL/GenBank/DDBJ databases">
        <authorList>
            <person name="Chiriac C."/>
            <person name="Salcher M."/>
            <person name="Ghai R."/>
            <person name="Kavagutti S V."/>
        </authorList>
    </citation>
    <scope>NUCLEOTIDE SEQUENCE</scope>
</reference>
<dbReference type="SUPFAM" id="SSF81464">
    <property type="entry name" value="Cytochrome c oxidase subunit II-like, transmembrane region"/>
    <property type="match status" value="1"/>
</dbReference>
<dbReference type="EMBL" id="CAFAAJ010000011">
    <property type="protein sequence ID" value="CAB4791157.1"/>
    <property type="molecule type" value="Genomic_DNA"/>
</dbReference>
<dbReference type="NCBIfam" id="TIGR02866">
    <property type="entry name" value="CoxB"/>
    <property type="match status" value="1"/>
</dbReference>
<feature type="transmembrane region" description="Helical" evidence="17">
    <location>
        <begin position="74"/>
        <end position="94"/>
    </location>
</feature>
<comment type="similarity">
    <text evidence="2">Belongs to the cytochrome c oxidase subunit 2 family.</text>
</comment>
<gene>
    <name evidence="21" type="ORF">UFOPK3001_00273</name>
    <name evidence="22" type="ORF">UFOPK3954_02143</name>
</gene>
<feature type="domain" description="Cytochrome c" evidence="20">
    <location>
        <begin position="280"/>
        <end position="424"/>
    </location>
</feature>
<dbReference type="PROSITE" id="PS50999">
    <property type="entry name" value="COX2_TM"/>
    <property type="match status" value="1"/>
</dbReference>
<dbReference type="GO" id="GO:0016020">
    <property type="term" value="C:membrane"/>
    <property type="evidence" value="ECO:0007669"/>
    <property type="project" value="UniProtKB-SubCell"/>
</dbReference>
<dbReference type="InterPro" id="IPR014222">
    <property type="entry name" value="Cyt_c_oxidase_su2"/>
</dbReference>
<keyword evidence="14 17" id="KW-0472">Membrane</keyword>
<keyword evidence="4" id="KW-0813">Transport</keyword>
<evidence type="ECO:0000256" key="7">
    <source>
        <dbReference type="ARBA" id="ARBA00022692"/>
    </source>
</evidence>
<dbReference type="SUPFAM" id="SSF49503">
    <property type="entry name" value="Cupredoxins"/>
    <property type="match status" value="1"/>
</dbReference>
<feature type="transmembrane region" description="Helical" evidence="17">
    <location>
        <begin position="115"/>
        <end position="137"/>
    </location>
</feature>
<dbReference type="InterPro" id="IPR011759">
    <property type="entry name" value="Cyt_c_oxidase_su2_TM_dom"/>
</dbReference>
<name>A0A6J6XAT9_9ZZZZ</name>
<dbReference type="GO" id="GO:0004129">
    <property type="term" value="F:cytochrome-c oxidase activity"/>
    <property type="evidence" value="ECO:0007669"/>
    <property type="project" value="UniProtKB-EC"/>
</dbReference>
<evidence type="ECO:0000256" key="10">
    <source>
        <dbReference type="ARBA" id="ARBA00022982"/>
    </source>
</evidence>
<evidence type="ECO:0000313" key="22">
    <source>
        <dbReference type="EMBL" id="CAB5007759.1"/>
    </source>
</evidence>
<sequence>MNPDTRRTGSPQTMTAHAETRKSVARRTWRRVAGGTALLGGALLLSSCSRNSPQDTWKPKGESARKIDNLQRPVFLVAGIVGVLVFLAVGYAVTKFRDKGQPIPKQTHGKPALEIVLTIIPFVILATIGAFTARTIVQIADTDGCEMTVNVTGQQWWWEYAYPATAANQKYGITKPIVTSGELVIPAGTCVLLRETSRDVIHSFWIPALNGKKDAVPGRVHENKIEADAPGYFAGQCTEFCGLSHANMRQWAVALNEQDFATWVQNQQREATVYAETDESPEAQGYRAYRQNCSRCHQVNGMKNADGTPSIAAPENNIVAGSVPNLTHLMTRSRFAGETFPLLNKTCTERLTKAASEQLGAVYLEGVTSDCLNRTQLEAWLRNAPGEKPMYVKPDAKGLLRGMPNLGLSEKQIDSIVTYLQTLK</sequence>
<dbReference type="GO" id="GO:0020037">
    <property type="term" value="F:heme binding"/>
    <property type="evidence" value="ECO:0007669"/>
    <property type="project" value="InterPro"/>
</dbReference>
<evidence type="ECO:0000259" key="20">
    <source>
        <dbReference type="PROSITE" id="PS51007"/>
    </source>
</evidence>
<dbReference type="AlphaFoldDB" id="A0A6J6XAT9"/>
<keyword evidence="12" id="KW-0408">Iron</keyword>
<accession>A0A6J6XAT9</accession>
<evidence type="ECO:0000256" key="16">
    <source>
        <dbReference type="SAM" id="MobiDB-lite"/>
    </source>
</evidence>
<dbReference type="PRINTS" id="PR01166">
    <property type="entry name" value="CYCOXIDASEII"/>
</dbReference>
<evidence type="ECO:0000259" key="18">
    <source>
        <dbReference type="PROSITE" id="PS50857"/>
    </source>
</evidence>
<evidence type="ECO:0000256" key="11">
    <source>
        <dbReference type="ARBA" id="ARBA00022989"/>
    </source>
</evidence>
<feature type="domain" description="Cytochrome oxidase subunit II copper A binding" evidence="18">
    <location>
        <begin position="144"/>
        <end position="266"/>
    </location>
</feature>
<keyword evidence="7 17" id="KW-0812">Transmembrane</keyword>
<dbReference type="InterPro" id="IPR002429">
    <property type="entry name" value="CcO_II-like_C"/>
</dbReference>
<evidence type="ECO:0000256" key="1">
    <source>
        <dbReference type="ARBA" id="ARBA00004141"/>
    </source>
</evidence>
<keyword evidence="8" id="KW-0479">Metal-binding</keyword>
<dbReference type="InterPro" id="IPR001505">
    <property type="entry name" value="Copper_CuA"/>
</dbReference>
<keyword evidence="10" id="KW-0249">Electron transport</keyword>
<evidence type="ECO:0000256" key="13">
    <source>
        <dbReference type="ARBA" id="ARBA00023008"/>
    </source>
</evidence>
<evidence type="ECO:0000256" key="5">
    <source>
        <dbReference type="ARBA" id="ARBA00022617"/>
    </source>
</evidence>
<keyword evidence="6" id="KW-0679">Respiratory chain</keyword>
<keyword evidence="11 17" id="KW-1133">Transmembrane helix</keyword>
<dbReference type="InterPro" id="IPR008972">
    <property type="entry name" value="Cupredoxin"/>
</dbReference>
<protein>
    <recommendedName>
        <fullName evidence="3">cytochrome-c oxidase</fullName>
        <ecNumber evidence="3">7.1.1.9</ecNumber>
    </recommendedName>
    <alternativeName>
        <fullName evidence="15">Cytochrome c oxidase polypeptide II</fullName>
    </alternativeName>
</protein>
<evidence type="ECO:0000256" key="3">
    <source>
        <dbReference type="ARBA" id="ARBA00012949"/>
    </source>
</evidence>
<dbReference type="Pfam" id="PF02790">
    <property type="entry name" value="COX2_TM"/>
    <property type="match status" value="1"/>
</dbReference>
<dbReference type="PROSITE" id="PS50857">
    <property type="entry name" value="COX2_CUA"/>
    <property type="match status" value="1"/>
</dbReference>
<organism evidence="21">
    <name type="scientific">freshwater metagenome</name>
    <dbReference type="NCBI Taxonomy" id="449393"/>
    <lineage>
        <taxon>unclassified sequences</taxon>
        <taxon>metagenomes</taxon>
        <taxon>ecological metagenomes</taxon>
    </lineage>
</organism>
<evidence type="ECO:0000256" key="8">
    <source>
        <dbReference type="ARBA" id="ARBA00022723"/>
    </source>
</evidence>
<dbReference type="EC" id="7.1.1.9" evidence="3"/>
<feature type="domain" description="Cytochrome oxidase subunit II transmembrane region profile" evidence="19">
    <location>
        <begin position="45"/>
        <end position="143"/>
    </location>
</feature>
<dbReference type="InterPro" id="IPR009056">
    <property type="entry name" value="Cyt_c-like_dom"/>
</dbReference>
<evidence type="ECO:0000256" key="12">
    <source>
        <dbReference type="ARBA" id="ARBA00023004"/>
    </source>
</evidence>
<dbReference type="InterPro" id="IPR036909">
    <property type="entry name" value="Cyt_c-like_dom_sf"/>
</dbReference>
<evidence type="ECO:0000256" key="6">
    <source>
        <dbReference type="ARBA" id="ARBA00022660"/>
    </source>
</evidence>
<dbReference type="Gene3D" id="2.60.40.420">
    <property type="entry name" value="Cupredoxins - blue copper proteins"/>
    <property type="match status" value="1"/>
</dbReference>
<dbReference type="PANTHER" id="PTHR22888:SF9">
    <property type="entry name" value="CYTOCHROME C OXIDASE SUBUNIT 2"/>
    <property type="match status" value="1"/>
</dbReference>
<evidence type="ECO:0000256" key="9">
    <source>
        <dbReference type="ARBA" id="ARBA00022967"/>
    </source>
</evidence>
<dbReference type="Gene3D" id="1.10.287.90">
    <property type="match status" value="1"/>
</dbReference>
<evidence type="ECO:0000259" key="19">
    <source>
        <dbReference type="PROSITE" id="PS50999"/>
    </source>
</evidence>
<evidence type="ECO:0000256" key="14">
    <source>
        <dbReference type="ARBA" id="ARBA00023136"/>
    </source>
</evidence>
<keyword evidence="9" id="KW-1278">Translocase</keyword>
<evidence type="ECO:0000256" key="4">
    <source>
        <dbReference type="ARBA" id="ARBA00022448"/>
    </source>
</evidence>
<proteinExistence type="inferred from homology"/>
<dbReference type="EMBL" id="CAFBON010000293">
    <property type="protein sequence ID" value="CAB5007759.1"/>
    <property type="molecule type" value="Genomic_DNA"/>
</dbReference>
<evidence type="ECO:0000256" key="2">
    <source>
        <dbReference type="ARBA" id="ARBA00007866"/>
    </source>
</evidence>
<dbReference type="PANTHER" id="PTHR22888">
    <property type="entry name" value="CYTOCHROME C OXIDASE, SUBUNIT II"/>
    <property type="match status" value="1"/>
</dbReference>
<dbReference type="GO" id="GO:0005507">
    <property type="term" value="F:copper ion binding"/>
    <property type="evidence" value="ECO:0007669"/>
    <property type="project" value="InterPro"/>
</dbReference>
<dbReference type="PROSITE" id="PS00078">
    <property type="entry name" value="COX2"/>
    <property type="match status" value="1"/>
</dbReference>
<dbReference type="Pfam" id="PF00116">
    <property type="entry name" value="COX2"/>
    <property type="match status" value="1"/>
</dbReference>